<gene>
    <name evidence="1" type="ORF">OsJ_15318</name>
</gene>
<dbReference type="Proteomes" id="UP000007752">
    <property type="component" value="Chromosome 4"/>
</dbReference>
<reference evidence="1" key="1">
    <citation type="journal article" date="2005" name="PLoS Biol.">
        <title>The genomes of Oryza sativa: a history of duplications.</title>
        <authorList>
            <person name="Yu J."/>
            <person name="Wang J."/>
            <person name="Lin W."/>
            <person name="Li S."/>
            <person name="Li H."/>
            <person name="Zhou J."/>
            <person name="Ni P."/>
            <person name="Dong W."/>
            <person name="Hu S."/>
            <person name="Zeng C."/>
            <person name="Zhang J."/>
            <person name="Zhang Y."/>
            <person name="Li R."/>
            <person name="Xu Z."/>
            <person name="Li S."/>
            <person name="Li X."/>
            <person name="Zheng H."/>
            <person name="Cong L."/>
            <person name="Lin L."/>
            <person name="Yin J."/>
            <person name="Geng J."/>
            <person name="Li G."/>
            <person name="Shi J."/>
            <person name="Liu J."/>
            <person name="Lv H."/>
            <person name="Li J."/>
            <person name="Wang J."/>
            <person name="Deng Y."/>
            <person name="Ran L."/>
            <person name="Shi X."/>
            <person name="Wang X."/>
            <person name="Wu Q."/>
            <person name="Li C."/>
            <person name="Ren X."/>
            <person name="Wang J."/>
            <person name="Wang X."/>
            <person name="Li D."/>
            <person name="Liu D."/>
            <person name="Zhang X."/>
            <person name="Ji Z."/>
            <person name="Zhao W."/>
            <person name="Sun Y."/>
            <person name="Zhang Z."/>
            <person name="Bao J."/>
            <person name="Han Y."/>
            <person name="Dong L."/>
            <person name="Ji J."/>
            <person name="Chen P."/>
            <person name="Wu S."/>
            <person name="Liu J."/>
            <person name="Xiao Y."/>
            <person name="Bu D."/>
            <person name="Tan J."/>
            <person name="Yang L."/>
            <person name="Ye C."/>
            <person name="Zhang J."/>
            <person name="Xu J."/>
            <person name="Zhou Y."/>
            <person name="Yu Y."/>
            <person name="Zhang B."/>
            <person name="Zhuang S."/>
            <person name="Wei H."/>
            <person name="Liu B."/>
            <person name="Lei M."/>
            <person name="Yu H."/>
            <person name="Li Y."/>
            <person name="Xu H."/>
            <person name="Wei S."/>
            <person name="He X."/>
            <person name="Fang L."/>
            <person name="Zhang Z."/>
            <person name="Zhang Y."/>
            <person name="Huang X."/>
            <person name="Su Z."/>
            <person name="Tong W."/>
            <person name="Li J."/>
            <person name="Tong Z."/>
            <person name="Li S."/>
            <person name="Ye J."/>
            <person name="Wang L."/>
            <person name="Fang L."/>
            <person name="Lei T."/>
            <person name="Chen C."/>
            <person name="Chen H."/>
            <person name="Xu Z."/>
            <person name="Li H."/>
            <person name="Huang H."/>
            <person name="Zhang F."/>
            <person name="Xu H."/>
            <person name="Li N."/>
            <person name="Zhao C."/>
            <person name="Li S."/>
            <person name="Dong L."/>
            <person name="Huang Y."/>
            <person name="Li L."/>
            <person name="Xi Y."/>
            <person name="Qi Q."/>
            <person name="Li W."/>
            <person name="Zhang B."/>
            <person name="Hu W."/>
            <person name="Zhang Y."/>
            <person name="Tian X."/>
            <person name="Jiao Y."/>
            <person name="Liang X."/>
            <person name="Jin J."/>
            <person name="Gao L."/>
            <person name="Zheng W."/>
            <person name="Hao B."/>
            <person name="Liu S."/>
            <person name="Wang W."/>
            <person name="Yuan L."/>
            <person name="Cao M."/>
            <person name="McDermott J."/>
            <person name="Samudrala R."/>
            <person name="Wang J."/>
            <person name="Wong G.K."/>
            <person name="Yang H."/>
        </authorList>
    </citation>
    <scope>NUCLEOTIDE SEQUENCE [LARGE SCALE GENOMIC DNA]</scope>
</reference>
<dbReference type="AlphaFoldDB" id="B9FFX0"/>
<reference evidence="1" key="2">
    <citation type="submission" date="2008-12" db="EMBL/GenBank/DDBJ databases">
        <title>Improved gene annotation of the rice (Oryza sativa) genomes.</title>
        <authorList>
            <person name="Wang J."/>
            <person name="Li R."/>
            <person name="Fan W."/>
            <person name="Huang Q."/>
            <person name="Zhang J."/>
            <person name="Zhou Y."/>
            <person name="Hu Y."/>
            <person name="Zi S."/>
            <person name="Li J."/>
            <person name="Ni P."/>
            <person name="Zheng H."/>
            <person name="Zhang Y."/>
            <person name="Zhao M."/>
            <person name="Hao Q."/>
            <person name="McDermott J."/>
            <person name="Samudrala R."/>
            <person name="Kristiansen K."/>
            <person name="Wong G.K.-S."/>
        </authorList>
    </citation>
    <scope>NUCLEOTIDE SEQUENCE</scope>
</reference>
<organism evidence="1">
    <name type="scientific">Oryza sativa subsp. japonica</name>
    <name type="common">Rice</name>
    <dbReference type="NCBI Taxonomy" id="39947"/>
    <lineage>
        <taxon>Eukaryota</taxon>
        <taxon>Viridiplantae</taxon>
        <taxon>Streptophyta</taxon>
        <taxon>Embryophyta</taxon>
        <taxon>Tracheophyta</taxon>
        <taxon>Spermatophyta</taxon>
        <taxon>Magnoliopsida</taxon>
        <taxon>Liliopsida</taxon>
        <taxon>Poales</taxon>
        <taxon>Poaceae</taxon>
        <taxon>BOP clade</taxon>
        <taxon>Oryzoideae</taxon>
        <taxon>Oryzeae</taxon>
        <taxon>Oryzinae</taxon>
        <taxon>Oryza</taxon>
        <taxon>Oryza sativa</taxon>
    </lineage>
</organism>
<sequence length="65" mass="6667">MACMAGVDSRGGEALSLAAVMLCRYALTEMIRLSISSSGHYVAADAAAATPMGKLVKNIGEYPSS</sequence>
<proteinExistence type="predicted"/>
<dbReference type="EMBL" id="CM000141">
    <property type="protein sequence ID" value="EEE61254.1"/>
    <property type="molecule type" value="Genomic_DNA"/>
</dbReference>
<accession>B9FFX0</accession>
<protein>
    <submittedName>
        <fullName evidence="1">Uncharacterized protein</fullName>
    </submittedName>
</protein>
<name>B9FFX0_ORYSJ</name>
<evidence type="ECO:0000313" key="1">
    <source>
        <dbReference type="EMBL" id="EEE61254.1"/>
    </source>
</evidence>